<sequence length="48" mass="5408">MLCVSPNQSKSGTGIVTTGRRHLLSIFHMLMVVVVLKHIRALYQIKET</sequence>
<dbReference type="HOGENOM" id="CLU_3147797_0_0_2"/>
<reference evidence="1 2" key="1">
    <citation type="journal article" date="2014" name="PLoS ONE">
        <title>Genome Sequence of Candidatus Nitrososphaera evergladensis from Group I.1b Enriched from Everglades Soil Reveals Novel Genomic Features of the Ammonia-Oxidizing Archaea.</title>
        <authorList>
            <person name="Zhalnina K.V."/>
            <person name="Dias R."/>
            <person name="Leonard M.T."/>
            <person name="Dorr de Quadros P."/>
            <person name="Camargo F.A."/>
            <person name="Drew J.C."/>
            <person name="Farmerie W.G."/>
            <person name="Daroub S.H."/>
            <person name="Triplett E.W."/>
        </authorList>
    </citation>
    <scope>NUCLEOTIDE SEQUENCE [LARGE SCALE GENOMIC DNA]</scope>
    <source>
        <strain evidence="1 2">SR1</strain>
    </source>
</reference>
<name>A0A075MPM4_9ARCH</name>
<dbReference type="Proteomes" id="UP000028194">
    <property type="component" value="Chromosome"/>
</dbReference>
<evidence type="ECO:0000313" key="1">
    <source>
        <dbReference type="EMBL" id="AIF82777.1"/>
    </source>
</evidence>
<organism evidence="1 2">
    <name type="scientific">Candidatus Nitrososphaera evergladensis SR1</name>
    <dbReference type="NCBI Taxonomy" id="1459636"/>
    <lineage>
        <taxon>Archaea</taxon>
        <taxon>Nitrososphaerota</taxon>
        <taxon>Nitrososphaeria</taxon>
        <taxon>Nitrososphaerales</taxon>
        <taxon>Nitrososphaeraceae</taxon>
        <taxon>Nitrososphaera</taxon>
    </lineage>
</organism>
<dbReference type="KEGG" id="nev:NTE_00697"/>
<dbReference type="EMBL" id="CP007174">
    <property type="protein sequence ID" value="AIF82777.1"/>
    <property type="molecule type" value="Genomic_DNA"/>
</dbReference>
<keyword evidence="2" id="KW-1185">Reference proteome</keyword>
<proteinExistence type="predicted"/>
<evidence type="ECO:0000313" key="2">
    <source>
        <dbReference type="Proteomes" id="UP000028194"/>
    </source>
</evidence>
<protein>
    <submittedName>
        <fullName evidence="1">Uncharacterized protein</fullName>
    </submittedName>
</protein>
<gene>
    <name evidence="1" type="ORF">NTE_00697</name>
</gene>
<accession>A0A075MPM4</accession>
<dbReference type="AlphaFoldDB" id="A0A075MPM4"/>